<dbReference type="AlphaFoldDB" id="A0A9P7JBD9"/>
<organism evidence="1 2">
    <name type="scientific">Suillus subaureus</name>
    <dbReference type="NCBI Taxonomy" id="48587"/>
    <lineage>
        <taxon>Eukaryota</taxon>
        <taxon>Fungi</taxon>
        <taxon>Dikarya</taxon>
        <taxon>Basidiomycota</taxon>
        <taxon>Agaricomycotina</taxon>
        <taxon>Agaricomycetes</taxon>
        <taxon>Agaricomycetidae</taxon>
        <taxon>Boletales</taxon>
        <taxon>Suillineae</taxon>
        <taxon>Suillaceae</taxon>
        <taxon>Suillus</taxon>
    </lineage>
</organism>
<accession>A0A9P7JBD9</accession>
<keyword evidence="2" id="KW-1185">Reference proteome</keyword>
<protein>
    <submittedName>
        <fullName evidence="1">Uncharacterized protein</fullName>
    </submittedName>
</protein>
<dbReference type="EMBL" id="JABBWG010000024">
    <property type="protein sequence ID" value="KAG1813217.1"/>
    <property type="molecule type" value="Genomic_DNA"/>
</dbReference>
<sequence>MLTCRTEQDIMLQVSGYHPPKDIYSSPGSTHIPPLLTQVHTSDPWKLTMKRQVAPPYTISLLRWEDPSMYIRSLEAEDAEAGCTTQHLPPSNSSYILLCPPSQADKTSCQSLINTVYNFSSFVVDNVINCLDTGTWFLVKIILCRDYSLKYEYVDQRLVGQIGTEW</sequence>
<comment type="caution">
    <text evidence="1">The sequence shown here is derived from an EMBL/GenBank/DDBJ whole genome shotgun (WGS) entry which is preliminary data.</text>
</comment>
<evidence type="ECO:0000313" key="1">
    <source>
        <dbReference type="EMBL" id="KAG1813217.1"/>
    </source>
</evidence>
<dbReference type="Proteomes" id="UP000807769">
    <property type="component" value="Unassembled WGS sequence"/>
</dbReference>
<name>A0A9P7JBD9_9AGAM</name>
<dbReference type="GeneID" id="64627104"/>
<reference evidence="1" key="1">
    <citation type="journal article" date="2020" name="New Phytol.">
        <title>Comparative genomics reveals dynamic genome evolution in host specialist ectomycorrhizal fungi.</title>
        <authorList>
            <person name="Lofgren L.A."/>
            <person name="Nguyen N.H."/>
            <person name="Vilgalys R."/>
            <person name="Ruytinx J."/>
            <person name="Liao H.L."/>
            <person name="Branco S."/>
            <person name="Kuo A."/>
            <person name="LaButti K."/>
            <person name="Lipzen A."/>
            <person name="Andreopoulos W."/>
            <person name="Pangilinan J."/>
            <person name="Riley R."/>
            <person name="Hundley H."/>
            <person name="Na H."/>
            <person name="Barry K."/>
            <person name="Grigoriev I.V."/>
            <person name="Stajich J.E."/>
            <person name="Kennedy P.G."/>
        </authorList>
    </citation>
    <scope>NUCLEOTIDE SEQUENCE</scope>
    <source>
        <strain evidence="1">MN1</strain>
    </source>
</reference>
<gene>
    <name evidence="1" type="ORF">BJ212DRAFT_1301134</name>
</gene>
<dbReference type="RefSeq" id="XP_041191091.1">
    <property type="nucleotide sequence ID" value="XM_041333087.1"/>
</dbReference>
<dbReference type="OrthoDB" id="2689646at2759"/>
<evidence type="ECO:0000313" key="2">
    <source>
        <dbReference type="Proteomes" id="UP000807769"/>
    </source>
</evidence>
<proteinExistence type="predicted"/>